<feature type="region of interest" description="Disordered" evidence="1">
    <location>
        <begin position="1"/>
        <end position="30"/>
    </location>
</feature>
<comment type="caution">
    <text evidence="2">The sequence shown here is derived from an EMBL/GenBank/DDBJ whole genome shotgun (WGS) entry which is preliminary data.</text>
</comment>
<keyword evidence="3" id="KW-1185">Reference proteome</keyword>
<dbReference type="EMBL" id="AGNL01032252">
    <property type="protein sequence ID" value="EJK56164.1"/>
    <property type="molecule type" value="Genomic_DNA"/>
</dbReference>
<feature type="compositionally biased region" description="Basic and acidic residues" evidence="1">
    <location>
        <begin position="1"/>
        <end position="14"/>
    </location>
</feature>
<dbReference type="AlphaFoldDB" id="K0RUS4"/>
<accession>K0RUS4</accession>
<evidence type="ECO:0000313" key="2">
    <source>
        <dbReference type="EMBL" id="EJK56164.1"/>
    </source>
</evidence>
<sequence length="77" mass="8077">VGAIEARDRLDATRRAAAGGRQGAATTPEEAQLRAMLENARESTWRENLENAADAQGRFMMPGGPAGAPAGGRRRGT</sequence>
<organism evidence="2 3">
    <name type="scientific">Thalassiosira oceanica</name>
    <name type="common">Marine diatom</name>
    <dbReference type="NCBI Taxonomy" id="159749"/>
    <lineage>
        <taxon>Eukaryota</taxon>
        <taxon>Sar</taxon>
        <taxon>Stramenopiles</taxon>
        <taxon>Ochrophyta</taxon>
        <taxon>Bacillariophyta</taxon>
        <taxon>Coscinodiscophyceae</taxon>
        <taxon>Thalassiosirophycidae</taxon>
        <taxon>Thalassiosirales</taxon>
        <taxon>Thalassiosiraceae</taxon>
        <taxon>Thalassiosira</taxon>
    </lineage>
</organism>
<evidence type="ECO:0000313" key="3">
    <source>
        <dbReference type="Proteomes" id="UP000266841"/>
    </source>
</evidence>
<dbReference type="Proteomes" id="UP000266841">
    <property type="component" value="Unassembled WGS sequence"/>
</dbReference>
<feature type="non-terminal residue" evidence="2">
    <location>
        <position position="1"/>
    </location>
</feature>
<feature type="compositionally biased region" description="Low complexity" evidence="1">
    <location>
        <begin position="15"/>
        <end position="27"/>
    </location>
</feature>
<feature type="region of interest" description="Disordered" evidence="1">
    <location>
        <begin position="53"/>
        <end position="77"/>
    </location>
</feature>
<dbReference type="OrthoDB" id="48421at2759"/>
<evidence type="ECO:0000256" key="1">
    <source>
        <dbReference type="SAM" id="MobiDB-lite"/>
    </source>
</evidence>
<name>K0RUS4_THAOC</name>
<gene>
    <name evidence="2" type="ORF">THAOC_24002</name>
</gene>
<reference evidence="2 3" key="1">
    <citation type="journal article" date="2012" name="Genome Biol.">
        <title>Genome and low-iron response of an oceanic diatom adapted to chronic iron limitation.</title>
        <authorList>
            <person name="Lommer M."/>
            <person name="Specht M."/>
            <person name="Roy A.S."/>
            <person name="Kraemer L."/>
            <person name="Andreson R."/>
            <person name="Gutowska M.A."/>
            <person name="Wolf J."/>
            <person name="Bergner S.V."/>
            <person name="Schilhabel M.B."/>
            <person name="Klostermeier U.C."/>
            <person name="Beiko R.G."/>
            <person name="Rosenstiel P."/>
            <person name="Hippler M."/>
            <person name="Laroche J."/>
        </authorList>
    </citation>
    <scope>NUCLEOTIDE SEQUENCE [LARGE SCALE GENOMIC DNA]</scope>
    <source>
        <strain evidence="2 3">CCMP1005</strain>
    </source>
</reference>
<protein>
    <submittedName>
        <fullName evidence="2">Uncharacterized protein</fullName>
    </submittedName>
</protein>
<proteinExistence type="predicted"/>